<comment type="caution">
    <text evidence="4">The sequence shown here is derived from an EMBL/GenBank/DDBJ whole genome shotgun (WGS) entry which is preliminary data.</text>
</comment>
<dbReference type="OMA" id="EDSIGPW"/>
<name>A0A642UGR4_DIURU</name>
<dbReference type="PANTHER" id="PTHR47706:SF9">
    <property type="entry name" value="NMRA-LIKE DOMAIN-CONTAINING PROTEIN-RELATED"/>
    <property type="match status" value="1"/>
</dbReference>
<dbReference type="InterPro" id="IPR051609">
    <property type="entry name" value="NmrA/Isoflavone_reductase-like"/>
</dbReference>
<accession>A0A642UGR4</accession>
<dbReference type="RefSeq" id="XP_034010616.1">
    <property type="nucleotide sequence ID" value="XM_034157419.1"/>
</dbReference>
<dbReference type="PANTHER" id="PTHR47706">
    <property type="entry name" value="NMRA-LIKE FAMILY PROTEIN"/>
    <property type="match status" value="1"/>
</dbReference>
<keyword evidence="1" id="KW-0521">NADP</keyword>
<proteinExistence type="predicted"/>
<evidence type="ECO:0000256" key="2">
    <source>
        <dbReference type="ARBA" id="ARBA00023002"/>
    </source>
</evidence>
<evidence type="ECO:0000313" key="5">
    <source>
        <dbReference type="Proteomes" id="UP000449547"/>
    </source>
</evidence>
<dbReference type="GeneID" id="54783186"/>
<dbReference type="OrthoDB" id="9974981at2759"/>
<keyword evidence="5" id="KW-1185">Reference proteome</keyword>
<organism evidence="4 5">
    <name type="scientific">Diutina rugosa</name>
    <name type="common">Yeast</name>
    <name type="synonym">Candida rugosa</name>
    <dbReference type="NCBI Taxonomy" id="5481"/>
    <lineage>
        <taxon>Eukaryota</taxon>
        <taxon>Fungi</taxon>
        <taxon>Dikarya</taxon>
        <taxon>Ascomycota</taxon>
        <taxon>Saccharomycotina</taxon>
        <taxon>Pichiomycetes</taxon>
        <taxon>Debaryomycetaceae</taxon>
        <taxon>Diutina</taxon>
    </lineage>
</organism>
<protein>
    <recommendedName>
        <fullName evidence="3">NmrA-like domain-containing protein</fullName>
    </recommendedName>
</protein>
<dbReference type="EMBL" id="SWFT01000137">
    <property type="protein sequence ID" value="KAA8898691.1"/>
    <property type="molecule type" value="Genomic_DNA"/>
</dbReference>
<evidence type="ECO:0000313" key="4">
    <source>
        <dbReference type="EMBL" id="KAA8898691.1"/>
    </source>
</evidence>
<dbReference type="GO" id="GO:0016491">
    <property type="term" value="F:oxidoreductase activity"/>
    <property type="evidence" value="ECO:0007669"/>
    <property type="project" value="UniProtKB-KW"/>
</dbReference>
<evidence type="ECO:0000259" key="3">
    <source>
        <dbReference type="Pfam" id="PF05368"/>
    </source>
</evidence>
<dbReference type="SUPFAM" id="SSF51735">
    <property type="entry name" value="NAD(P)-binding Rossmann-fold domains"/>
    <property type="match status" value="1"/>
</dbReference>
<dbReference type="Pfam" id="PF05368">
    <property type="entry name" value="NmrA"/>
    <property type="match status" value="1"/>
</dbReference>
<reference evidence="4 5" key="1">
    <citation type="submission" date="2019-07" db="EMBL/GenBank/DDBJ databases">
        <title>Genome assembly of two rare yeast pathogens: Diutina rugosa and Trichomonascus ciferrii.</title>
        <authorList>
            <person name="Mixao V."/>
            <person name="Saus E."/>
            <person name="Hansen A."/>
            <person name="Lass-Flor C."/>
            <person name="Gabaldon T."/>
        </authorList>
    </citation>
    <scope>NUCLEOTIDE SEQUENCE [LARGE SCALE GENOMIC DNA]</scope>
    <source>
        <strain evidence="4 5">CBS 613</strain>
    </source>
</reference>
<dbReference type="Gene3D" id="3.90.25.10">
    <property type="entry name" value="UDP-galactose 4-epimerase, domain 1"/>
    <property type="match status" value="1"/>
</dbReference>
<dbReference type="InterPro" id="IPR036291">
    <property type="entry name" value="NAD(P)-bd_dom_sf"/>
</dbReference>
<sequence>MGVNVAVFGINGLLGGPVLEALTTTPFGSKVASVKAITRSQPKEKWDKVDYIVADITKADDQKKVVDAIKGVDVIIGLNAPDASVYSGLEAIIPQVKPKLYVPSQFGAELAGAQKVLPGFLQPKVDHSNKVRKDGIKVVDVSTGLFIVPGSFAYEFVPQFGINAEDATVTQRGDANTPISVSALEDVGKVVASIATTADYSKLPDSLRVRSDQVTFAEVQETWSNNHGKKLNVVKQLSLDEAREEAADIWGKGFDPSKFGYYLQAIASQGSGKGLVFESVDNDLVNPGTWEWTKYKRNTN</sequence>
<dbReference type="InterPro" id="IPR008030">
    <property type="entry name" value="NmrA-like"/>
</dbReference>
<keyword evidence="2" id="KW-0560">Oxidoreductase</keyword>
<dbReference type="Gene3D" id="3.40.50.720">
    <property type="entry name" value="NAD(P)-binding Rossmann-like Domain"/>
    <property type="match status" value="1"/>
</dbReference>
<evidence type="ECO:0000256" key="1">
    <source>
        <dbReference type="ARBA" id="ARBA00022857"/>
    </source>
</evidence>
<dbReference type="AlphaFoldDB" id="A0A642UGR4"/>
<gene>
    <name evidence="4" type="ORF">DIURU_004535</name>
</gene>
<dbReference type="VEuPathDB" id="FungiDB:DIURU_004535"/>
<dbReference type="Proteomes" id="UP000449547">
    <property type="component" value="Unassembled WGS sequence"/>
</dbReference>
<feature type="domain" description="NmrA-like" evidence="3">
    <location>
        <begin position="4"/>
        <end position="233"/>
    </location>
</feature>